<dbReference type="SUPFAM" id="SSF52058">
    <property type="entry name" value="L domain-like"/>
    <property type="match status" value="1"/>
</dbReference>
<dbReference type="Gene3D" id="3.80.10.10">
    <property type="entry name" value="Ribonuclease Inhibitor"/>
    <property type="match status" value="1"/>
</dbReference>
<evidence type="ECO:0000313" key="3">
    <source>
        <dbReference type="EMBL" id="KAF3541897.1"/>
    </source>
</evidence>
<dbReference type="AlphaFoldDB" id="A0A8S9QHR1"/>
<dbReference type="InterPro" id="IPR032675">
    <property type="entry name" value="LRR_dom_sf"/>
</dbReference>
<proteinExistence type="predicted"/>
<accession>A0A8S9QHR1</accession>
<sequence>MRELTLLCLPTNLHEETTLELGNLVKLETLKNFNTKHGRVTDLQGMTRLRSLSIYITDERYTIETLSSSLSKLSHLESLIIKNKRRYTRTNDDEEGFVSDFVNLKQLKLEIYMPRLPDAQHFPSHLTTIHLKECCLEKDPMPILEKLIHLREISLHVRSFSGSRMDCSRDGFPQLQKLEIYGLEEWEEWIVEEGAMPILHTLYSVLQKVKGAS</sequence>
<protein>
    <recommendedName>
        <fullName evidence="2">Disease resistance R13L4/SHOC-2-like LRR domain-containing protein</fullName>
    </recommendedName>
</protein>
<evidence type="ECO:0000256" key="1">
    <source>
        <dbReference type="ARBA" id="ARBA00022737"/>
    </source>
</evidence>
<dbReference type="EMBL" id="QGKX02001290">
    <property type="protein sequence ID" value="KAF3541897.1"/>
    <property type="molecule type" value="Genomic_DNA"/>
</dbReference>
<evidence type="ECO:0000259" key="2">
    <source>
        <dbReference type="Pfam" id="PF23598"/>
    </source>
</evidence>
<keyword evidence="1" id="KW-0677">Repeat</keyword>
<feature type="domain" description="Disease resistance R13L4/SHOC-2-like LRR" evidence="2">
    <location>
        <begin position="6"/>
        <end position="205"/>
    </location>
</feature>
<reference evidence="3" key="1">
    <citation type="submission" date="2019-12" db="EMBL/GenBank/DDBJ databases">
        <title>Genome sequencing and annotation of Brassica cretica.</title>
        <authorList>
            <person name="Studholme D.J."/>
            <person name="Sarris P."/>
        </authorList>
    </citation>
    <scope>NUCLEOTIDE SEQUENCE</scope>
    <source>
        <strain evidence="3">PFS-109/04</strain>
        <tissue evidence="3">Leaf</tissue>
    </source>
</reference>
<organism evidence="3 4">
    <name type="scientific">Brassica cretica</name>
    <name type="common">Mustard</name>
    <dbReference type="NCBI Taxonomy" id="69181"/>
    <lineage>
        <taxon>Eukaryota</taxon>
        <taxon>Viridiplantae</taxon>
        <taxon>Streptophyta</taxon>
        <taxon>Embryophyta</taxon>
        <taxon>Tracheophyta</taxon>
        <taxon>Spermatophyta</taxon>
        <taxon>Magnoliopsida</taxon>
        <taxon>eudicotyledons</taxon>
        <taxon>Gunneridae</taxon>
        <taxon>Pentapetalae</taxon>
        <taxon>rosids</taxon>
        <taxon>malvids</taxon>
        <taxon>Brassicales</taxon>
        <taxon>Brassicaceae</taxon>
        <taxon>Brassiceae</taxon>
        <taxon>Brassica</taxon>
    </lineage>
</organism>
<dbReference type="Proteomes" id="UP000712600">
    <property type="component" value="Unassembled WGS sequence"/>
</dbReference>
<comment type="caution">
    <text evidence="3">The sequence shown here is derived from an EMBL/GenBank/DDBJ whole genome shotgun (WGS) entry which is preliminary data.</text>
</comment>
<name>A0A8S9QHR1_BRACR</name>
<dbReference type="Pfam" id="PF23598">
    <property type="entry name" value="LRR_14"/>
    <property type="match status" value="1"/>
</dbReference>
<dbReference type="PANTHER" id="PTHR15140:SF37">
    <property type="entry name" value="UBIQUITIN-LIKE DOMAIN-CONTAINING PROTEIN"/>
    <property type="match status" value="1"/>
</dbReference>
<dbReference type="InterPro" id="IPR055414">
    <property type="entry name" value="LRR_R13L4/SHOC2-like"/>
</dbReference>
<gene>
    <name evidence="3" type="ORF">F2Q69_00025148</name>
</gene>
<dbReference type="PANTHER" id="PTHR15140">
    <property type="entry name" value="TUBULIN-SPECIFIC CHAPERONE E"/>
    <property type="match status" value="1"/>
</dbReference>
<evidence type="ECO:0000313" key="4">
    <source>
        <dbReference type="Proteomes" id="UP000712600"/>
    </source>
</evidence>